<dbReference type="OrthoDB" id="5365701at2759"/>
<dbReference type="InterPro" id="IPR001891">
    <property type="entry name" value="Malic_OxRdtase"/>
</dbReference>
<gene>
    <name evidence="4" type="ORF">FIBRA_02680</name>
</gene>
<dbReference type="GO" id="GO:0006108">
    <property type="term" value="P:malate metabolic process"/>
    <property type="evidence" value="ECO:0007669"/>
    <property type="project" value="TreeGrafter"/>
</dbReference>
<dbReference type="SUPFAM" id="SSF53223">
    <property type="entry name" value="Aminoacid dehydrogenase-like, N-terminal domain"/>
    <property type="match status" value="1"/>
</dbReference>
<dbReference type="InParanoid" id="J4G2A8"/>
<dbReference type="PANTHER" id="PTHR23406:SF32">
    <property type="entry name" value="NADP-DEPENDENT MALIC ENZYME"/>
    <property type="match status" value="1"/>
</dbReference>
<sequence length="142" mass="16172">MTIVLNPVWVNGVQKIKVVPQAPPKPPRGLVPPALDDSVHFTRCLKQLRSKDKSIEKYIYLTQLKDADHRTFYKLCMENMPEITPLIYTPTVGDACLQFSHIYRKPEGLYVSIKDKGNIGKVLRNWPRINEARIAVVTDGKS</sequence>
<dbReference type="Gene3D" id="3.40.50.10380">
    <property type="entry name" value="Malic enzyme, N-terminal domain"/>
    <property type="match status" value="1"/>
</dbReference>
<organism evidence="4 5">
    <name type="scientific">Fibroporia radiculosa</name>
    <dbReference type="NCBI Taxonomy" id="599839"/>
    <lineage>
        <taxon>Eukaryota</taxon>
        <taxon>Fungi</taxon>
        <taxon>Dikarya</taxon>
        <taxon>Basidiomycota</taxon>
        <taxon>Agaricomycotina</taxon>
        <taxon>Agaricomycetes</taxon>
        <taxon>Polyporales</taxon>
        <taxon>Fibroporiaceae</taxon>
        <taxon>Fibroporia</taxon>
    </lineage>
</organism>
<evidence type="ECO:0000256" key="1">
    <source>
        <dbReference type="ARBA" id="ARBA00001946"/>
    </source>
</evidence>
<dbReference type="PRINTS" id="PR00072">
    <property type="entry name" value="MALOXRDTASE"/>
</dbReference>
<dbReference type="GO" id="GO:0004471">
    <property type="term" value="F:malate dehydrogenase (decarboxylating) (NAD+) activity"/>
    <property type="evidence" value="ECO:0007669"/>
    <property type="project" value="TreeGrafter"/>
</dbReference>
<dbReference type="InterPro" id="IPR046346">
    <property type="entry name" value="Aminoacid_DH-like_N_sf"/>
</dbReference>
<proteinExistence type="predicted"/>
<dbReference type="PANTHER" id="PTHR23406">
    <property type="entry name" value="MALIC ENZYME-RELATED"/>
    <property type="match status" value="1"/>
</dbReference>
<keyword evidence="2" id="KW-0560">Oxidoreductase</keyword>
<reference evidence="4 5" key="1">
    <citation type="journal article" date="2012" name="Appl. Environ. Microbiol.">
        <title>Short-read sequencing for genomic analysis of the brown rot fungus Fibroporia radiculosa.</title>
        <authorList>
            <person name="Tang J.D."/>
            <person name="Perkins A.D."/>
            <person name="Sonstegard T.S."/>
            <person name="Schroeder S.G."/>
            <person name="Burgess S.C."/>
            <person name="Diehl S.V."/>
        </authorList>
    </citation>
    <scope>NUCLEOTIDE SEQUENCE [LARGE SCALE GENOMIC DNA]</scope>
    <source>
        <strain evidence="4 5">TFFH 294</strain>
    </source>
</reference>
<dbReference type="GO" id="GO:0005739">
    <property type="term" value="C:mitochondrion"/>
    <property type="evidence" value="ECO:0007669"/>
    <property type="project" value="TreeGrafter"/>
</dbReference>
<dbReference type="Proteomes" id="UP000006352">
    <property type="component" value="Unassembled WGS sequence"/>
</dbReference>
<dbReference type="HOGENOM" id="CLU_1815810_0_0_1"/>
<dbReference type="SMART" id="SM01274">
    <property type="entry name" value="malic"/>
    <property type="match status" value="1"/>
</dbReference>
<dbReference type="Pfam" id="PF00390">
    <property type="entry name" value="malic"/>
    <property type="match status" value="1"/>
</dbReference>
<dbReference type="STRING" id="599839.J4G2A8"/>
<dbReference type="RefSeq" id="XP_012179926.1">
    <property type="nucleotide sequence ID" value="XM_012324536.1"/>
</dbReference>
<dbReference type="InterPro" id="IPR012301">
    <property type="entry name" value="Malic_N_dom"/>
</dbReference>
<feature type="domain" description="Malic enzyme N-terminal" evidence="3">
    <location>
        <begin position="65"/>
        <end position="141"/>
    </location>
</feature>
<dbReference type="InterPro" id="IPR037062">
    <property type="entry name" value="Malic_N_dom_sf"/>
</dbReference>
<evidence type="ECO:0000259" key="3">
    <source>
        <dbReference type="SMART" id="SM01274"/>
    </source>
</evidence>
<evidence type="ECO:0000256" key="2">
    <source>
        <dbReference type="ARBA" id="ARBA00023002"/>
    </source>
</evidence>
<evidence type="ECO:0000313" key="4">
    <source>
        <dbReference type="EMBL" id="CCM00643.1"/>
    </source>
</evidence>
<dbReference type="AlphaFoldDB" id="J4G2A8"/>
<name>J4G2A8_9APHY</name>
<protein>
    <recommendedName>
        <fullName evidence="3">Malic enzyme N-terminal domain-containing protein</fullName>
    </recommendedName>
</protein>
<dbReference type="EMBL" id="HE796996">
    <property type="protein sequence ID" value="CCM00643.1"/>
    <property type="molecule type" value="Genomic_DNA"/>
</dbReference>
<keyword evidence="5" id="KW-1185">Reference proteome</keyword>
<comment type="cofactor">
    <cofactor evidence="1">
        <name>Mg(2+)</name>
        <dbReference type="ChEBI" id="CHEBI:18420"/>
    </cofactor>
</comment>
<accession>J4G2A8</accession>
<dbReference type="GeneID" id="24095554"/>
<evidence type="ECO:0000313" key="5">
    <source>
        <dbReference type="Proteomes" id="UP000006352"/>
    </source>
</evidence>